<evidence type="ECO:0000313" key="4">
    <source>
        <dbReference type="EMBL" id="SVC34175.1"/>
    </source>
</evidence>
<dbReference type="InterPro" id="IPR006680">
    <property type="entry name" value="Amidohydro-rel"/>
</dbReference>
<evidence type="ECO:0000256" key="1">
    <source>
        <dbReference type="SAM" id="MobiDB-lite"/>
    </source>
</evidence>
<protein>
    <recommendedName>
        <fullName evidence="3">Amidohydrolase-related domain-containing protein</fullName>
    </recommendedName>
</protein>
<feature type="compositionally biased region" description="Polar residues" evidence="1">
    <location>
        <begin position="198"/>
        <end position="210"/>
    </location>
</feature>
<feature type="transmembrane region" description="Helical" evidence="2">
    <location>
        <begin position="381"/>
        <end position="400"/>
    </location>
</feature>
<dbReference type="Gene3D" id="2.30.40.10">
    <property type="entry name" value="Urease, subunit C, domain 1"/>
    <property type="match status" value="1"/>
</dbReference>
<dbReference type="Pfam" id="PF01979">
    <property type="entry name" value="Amidohydro_1"/>
    <property type="match status" value="1"/>
</dbReference>
<feature type="non-terminal residue" evidence="4">
    <location>
        <position position="403"/>
    </location>
</feature>
<gene>
    <name evidence="4" type="ORF">METZ01_LOCUS287029</name>
</gene>
<proteinExistence type="predicted"/>
<keyword evidence="2" id="KW-1133">Transmembrane helix</keyword>
<evidence type="ECO:0000256" key="2">
    <source>
        <dbReference type="SAM" id="Phobius"/>
    </source>
</evidence>
<sequence length="403" mass="43278">ADWWDDNVLGDVFTDYELVQAITTNIVDAIGWSEHTGRIQEGLAADLVVLDTFRSDPYRNVVDAIDPDVRLVVVGGLAIYGDVDIMQAMDDEVEIIEGVGFTKATDITYDGVPEAQQTYAEMLTALQECNQGAGVPLEYLFTLGDERYFDVLNNSLTFQSGRTIDLWGDYYDVELNEDGHRVDGTVAGAGPIDPTPPSNGGSENTETTCSDGVDNDGDPYVDCDDYDCSDTTVCGGEGNQTPVPEPELPVLWVTYGPRGGTIPHPTTIDEGIHLEVCESTEVTLSEADVPVTPASKILLCGAILIVMQPTVDCIEVGGGSFCDLEVADAVAVPARLCSDSGAYPDEVTCRYGYKFIDAEDEGPAPEPEPEAEDESWMDGPLYWVVIFVALAVIVGSVGVVNSN</sequence>
<keyword evidence="2" id="KW-0812">Transmembrane</keyword>
<accession>A0A382LE56</accession>
<dbReference type="AlphaFoldDB" id="A0A382LE56"/>
<dbReference type="Gene3D" id="3.20.20.140">
    <property type="entry name" value="Metal-dependent hydrolases"/>
    <property type="match status" value="1"/>
</dbReference>
<organism evidence="4">
    <name type="scientific">marine metagenome</name>
    <dbReference type="NCBI Taxonomy" id="408172"/>
    <lineage>
        <taxon>unclassified sequences</taxon>
        <taxon>metagenomes</taxon>
        <taxon>ecological metagenomes</taxon>
    </lineage>
</organism>
<name>A0A382LE56_9ZZZZ</name>
<dbReference type="InterPro" id="IPR011059">
    <property type="entry name" value="Metal-dep_hydrolase_composite"/>
</dbReference>
<dbReference type="EMBL" id="UINC01086064">
    <property type="protein sequence ID" value="SVC34175.1"/>
    <property type="molecule type" value="Genomic_DNA"/>
</dbReference>
<keyword evidence="2" id="KW-0472">Membrane</keyword>
<dbReference type="GO" id="GO:0016810">
    <property type="term" value="F:hydrolase activity, acting on carbon-nitrogen (but not peptide) bonds"/>
    <property type="evidence" value="ECO:0007669"/>
    <property type="project" value="InterPro"/>
</dbReference>
<feature type="region of interest" description="Disordered" evidence="1">
    <location>
        <begin position="185"/>
        <end position="213"/>
    </location>
</feature>
<feature type="non-terminal residue" evidence="4">
    <location>
        <position position="1"/>
    </location>
</feature>
<reference evidence="4" key="1">
    <citation type="submission" date="2018-05" db="EMBL/GenBank/DDBJ databases">
        <authorList>
            <person name="Lanie J.A."/>
            <person name="Ng W.-L."/>
            <person name="Kazmierczak K.M."/>
            <person name="Andrzejewski T.M."/>
            <person name="Davidsen T.M."/>
            <person name="Wayne K.J."/>
            <person name="Tettelin H."/>
            <person name="Glass J.I."/>
            <person name="Rusch D."/>
            <person name="Podicherti R."/>
            <person name="Tsui H.-C.T."/>
            <person name="Winkler M.E."/>
        </authorList>
    </citation>
    <scope>NUCLEOTIDE SEQUENCE</scope>
</reference>
<evidence type="ECO:0000259" key="3">
    <source>
        <dbReference type="Pfam" id="PF01979"/>
    </source>
</evidence>
<feature type="domain" description="Amidohydrolase-related" evidence="3">
    <location>
        <begin position="15"/>
        <end position="76"/>
    </location>
</feature>